<evidence type="ECO:0000313" key="1">
    <source>
        <dbReference type="EMBL" id="KKN70276.1"/>
    </source>
</evidence>
<organism evidence="1">
    <name type="scientific">marine sediment metagenome</name>
    <dbReference type="NCBI Taxonomy" id="412755"/>
    <lineage>
        <taxon>unclassified sequences</taxon>
        <taxon>metagenomes</taxon>
        <taxon>ecological metagenomes</taxon>
    </lineage>
</organism>
<dbReference type="EMBL" id="LAZR01000407">
    <property type="protein sequence ID" value="KKN70276.1"/>
    <property type="molecule type" value="Genomic_DNA"/>
</dbReference>
<accession>A0A0F9V9Q5</accession>
<comment type="caution">
    <text evidence="1">The sequence shown here is derived from an EMBL/GenBank/DDBJ whole genome shotgun (WGS) entry which is preliminary data.</text>
</comment>
<name>A0A0F9V9Q5_9ZZZZ</name>
<protein>
    <submittedName>
        <fullName evidence="1">Uncharacterized protein</fullName>
    </submittedName>
</protein>
<proteinExistence type="predicted"/>
<gene>
    <name evidence="1" type="ORF">LCGC14_0433010</name>
</gene>
<dbReference type="AlphaFoldDB" id="A0A0F9V9Q5"/>
<sequence length="69" mass="8010">MKIDYKNFDPKKLDAIEIEGIDGNDYPDFSDAYITTANYDGVELSADELIELFEEFPGYESELILDRMY</sequence>
<reference evidence="1" key="1">
    <citation type="journal article" date="2015" name="Nature">
        <title>Complex archaea that bridge the gap between prokaryotes and eukaryotes.</title>
        <authorList>
            <person name="Spang A."/>
            <person name="Saw J.H."/>
            <person name="Jorgensen S.L."/>
            <person name="Zaremba-Niedzwiedzka K."/>
            <person name="Martijn J."/>
            <person name="Lind A.E."/>
            <person name="van Eijk R."/>
            <person name="Schleper C."/>
            <person name="Guy L."/>
            <person name="Ettema T.J."/>
        </authorList>
    </citation>
    <scope>NUCLEOTIDE SEQUENCE</scope>
</reference>